<dbReference type="InterPro" id="IPR011989">
    <property type="entry name" value="ARM-like"/>
</dbReference>
<evidence type="ECO:0000256" key="1">
    <source>
        <dbReference type="ARBA" id="ARBA00006712"/>
    </source>
</evidence>
<dbReference type="InterPro" id="IPR007205">
    <property type="entry name" value="Protein_HGH1_N"/>
</dbReference>
<sequence>MVIEYRCLTGSADGKAAILSFDDILIALFNLTLDENSVVAKDAVLSLINLSADEDGARKIYETAKEVHPKLSLISKAVEIITDENAALADAWCMVLSNLSRVELLAYNILDELETNPKSLLQMAKAFAKLDYNTKKNKLHYLGPIFCNLTQTTRGRELICLNKHNLLDKILPFASYADSIVRRGGTIGILKNICFDPIYHDIILRDTDDILYAILYPLCGPEEFSDEENDMFPIELQYLPDTKTREEDPDLRKMLLESLLQLCSRRRSREHLRAKGVYEILREYHKWEANIGKDKDCLLACENVVDILIKKEEEIGLDNYKQVEVPADVAEKFVKEDEEYLKDLL</sequence>
<evidence type="ECO:0000256" key="2">
    <source>
        <dbReference type="ARBA" id="ARBA00014076"/>
    </source>
</evidence>
<evidence type="ECO:0000259" key="4">
    <source>
        <dbReference type="Pfam" id="PF04064"/>
    </source>
</evidence>
<comment type="similarity">
    <text evidence="1">Belongs to the HGH1 family.</text>
</comment>
<evidence type="ECO:0000313" key="5">
    <source>
        <dbReference type="EnsemblMetazoa" id="SCAU008350-PB"/>
    </source>
</evidence>
<dbReference type="Pfam" id="PF04064">
    <property type="entry name" value="DUF384"/>
    <property type="match status" value="1"/>
</dbReference>
<dbReference type="Proteomes" id="UP000095300">
    <property type="component" value="Unassembled WGS sequence"/>
</dbReference>
<dbReference type="InterPro" id="IPR007206">
    <property type="entry name" value="Protein_HGH1_C"/>
</dbReference>
<dbReference type="EnsemblMetazoa" id="SCAU008350-RB">
    <property type="protein sequence ID" value="SCAU008350-PB"/>
    <property type="gene ID" value="SCAU008350"/>
</dbReference>
<evidence type="ECO:0000313" key="6">
    <source>
        <dbReference type="Proteomes" id="UP000095300"/>
    </source>
</evidence>
<gene>
    <name evidence="5" type="primary">106084482</name>
</gene>
<feature type="domain" description="Protein HGH1 C-terminal" evidence="4">
    <location>
        <begin position="258"/>
        <end position="315"/>
    </location>
</feature>
<accession>A0A1I8PIA3</accession>
<protein>
    <recommendedName>
        <fullName evidence="2">Protein HGH1 homolog</fullName>
    </recommendedName>
</protein>
<organism evidence="5 6">
    <name type="scientific">Stomoxys calcitrans</name>
    <name type="common">Stable fly</name>
    <name type="synonym">Conops calcitrans</name>
    <dbReference type="NCBI Taxonomy" id="35570"/>
    <lineage>
        <taxon>Eukaryota</taxon>
        <taxon>Metazoa</taxon>
        <taxon>Ecdysozoa</taxon>
        <taxon>Arthropoda</taxon>
        <taxon>Hexapoda</taxon>
        <taxon>Insecta</taxon>
        <taxon>Pterygota</taxon>
        <taxon>Neoptera</taxon>
        <taxon>Endopterygota</taxon>
        <taxon>Diptera</taxon>
        <taxon>Brachycera</taxon>
        <taxon>Muscomorpha</taxon>
        <taxon>Muscoidea</taxon>
        <taxon>Muscidae</taxon>
        <taxon>Stomoxys</taxon>
    </lineage>
</organism>
<reference evidence="5" key="1">
    <citation type="submission" date="2020-05" db="UniProtKB">
        <authorList>
            <consortium name="EnsemblMetazoa"/>
        </authorList>
    </citation>
    <scope>IDENTIFICATION</scope>
    <source>
        <strain evidence="5">USDA</strain>
    </source>
</reference>
<dbReference type="PANTHER" id="PTHR13387">
    <property type="entry name" value="PROTEIN HGH1 HOMOLOG"/>
    <property type="match status" value="1"/>
</dbReference>
<dbReference type="AlphaFoldDB" id="A0A1I8PIA3"/>
<dbReference type="OrthoDB" id="338814at2759"/>
<proteinExistence type="inferred from homology"/>
<dbReference type="Gene3D" id="1.25.10.10">
    <property type="entry name" value="Leucine-rich Repeat Variant"/>
    <property type="match status" value="1"/>
</dbReference>
<name>A0A1I8PIA3_STOCA</name>
<dbReference type="InterPro" id="IPR016024">
    <property type="entry name" value="ARM-type_fold"/>
</dbReference>
<dbReference type="PANTHER" id="PTHR13387:SF9">
    <property type="entry name" value="PROTEIN HGH1 HOMOLOG"/>
    <property type="match status" value="1"/>
</dbReference>
<feature type="domain" description="Protein HGH1 N-terminal" evidence="3">
    <location>
        <begin position="81"/>
        <end position="253"/>
    </location>
</feature>
<dbReference type="Pfam" id="PF04063">
    <property type="entry name" value="DUF383"/>
    <property type="match status" value="1"/>
</dbReference>
<dbReference type="InterPro" id="IPR039717">
    <property type="entry name" value="Hgh1"/>
</dbReference>
<dbReference type="SUPFAM" id="SSF48371">
    <property type="entry name" value="ARM repeat"/>
    <property type="match status" value="1"/>
</dbReference>
<evidence type="ECO:0000259" key="3">
    <source>
        <dbReference type="Pfam" id="PF04063"/>
    </source>
</evidence>
<keyword evidence="6" id="KW-1185">Reference proteome</keyword>
<dbReference type="VEuPathDB" id="VectorBase:SCAU008350"/>